<dbReference type="Pfam" id="PF16074">
    <property type="entry name" value="PilW"/>
    <property type="match status" value="1"/>
</dbReference>
<keyword evidence="2" id="KW-0812">Transmembrane</keyword>
<name>A0A4R8IP20_9GAMM</name>
<evidence type="ECO:0000313" key="4">
    <source>
        <dbReference type="Proteomes" id="UP000294914"/>
    </source>
</evidence>
<dbReference type="NCBIfam" id="TIGR02532">
    <property type="entry name" value="IV_pilin_GFxxxE"/>
    <property type="match status" value="1"/>
</dbReference>
<keyword evidence="2" id="KW-1133">Transmembrane helix</keyword>
<accession>A0A4R8IP20</accession>
<dbReference type="Pfam" id="PF07963">
    <property type="entry name" value="N_methyl"/>
    <property type="match status" value="1"/>
</dbReference>
<evidence type="ECO:0000256" key="2">
    <source>
        <dbReference type="SAM" id="Phobius"/>
    </source>
</evidence>
<dbReference type="EMBL" id="SOQX01000010">
    <property type="protein sequence ID" value="TDX97921.1"/>
    <property type="molecule type" value="Genomic_DNA"/>
</dbReference>
<feature type="transmembrane region" description="Helical" evidence="2">
    <location>
        <begin position="12"/>
        <end position="38"/>
    </location>
</feature>
<comment type="caution">
    <text evidence="3">The sequence shown here is derived from an EMBL/GenBank/DDBJ whole genome shotgun (WGS) entry which is preliminary data.</text>
</comment>
<dbReference type="SUPFAM" id="SSF54523">
    <property type="entry name" value="Pili subunits"/>
    <property type="match status" value="1"/>
</dbReference>
<dbReference type="RefSeq" id="WP_134085346.1">
    <property type="nucleotide sequence ID" value="NZ_SOQX01000010.1"/>
</dbReference>
<dbReference type="OrthoDB" id="5296662at2"/>
<evidence type="ECO:0000313" key="3">
    <source>
        <dbReference type="EMBL" id="TDX97921.1"/>
    </source>
</evidence>
<dbReference type="AlphaFoldDB" id="A0A4R8IP20"/>
<reference evidence="3 4" key="1">
    <citation type="submission" date="2019-03" db="EMBL/GenBank/DDBJ databases">
        <title>Genomic Encyclopedia of Type Strains, Phase IV (KMG-IV): sequencing the most valuable type-strain genomes for metagenomic binning, comparative biology and taxonomic classification.</title>
        <authorList>
            <person name="Goeker M."/>
        </authorList>
    </citation>
    <scope>NUCLEOTIDE SEQUENCE [LARGE SCALE GENOMIC DNA]</scope>
    <source>
        <strain evidence="3 4">DSM 16326</strain>
    </source>
</reference>
<dbReference type="InterPro" id="IPR012902">
    <property type="entry name" value="N_methyl_site"/>
</dbReference>
<protein>
    <submittedName>
        <fullName evidence="3">Type IV pilus assembly protein PilW</fullName>
    </submittedName>
</protein>
<organism evidence="3 4">
    <name type="scientific">Thiohalophilus thiocyanatoxydans</name>
    <dbReference type="NCBI Taxonomy" id="381308"/>
    <lineage>
        <taxon>Bacteria</taxon>
        <taxon>Pseudomonadati</taxon>
        <taxon>Pseudomonadota</taxon>
        <taxon>Gammaproteobacteria</taxon>
        <taxon>Thiohalomonadales</taxon>
        <taxon>Thiohalophilaceae</taxon>
        <taxon>Thiohalophilus</taxon>
    </lineage>
</organism>
<feature type="region of interest" description="Disordered" evidence="1">
    <location>
        <begin position="213"/>
        <end position="237"/>
    </location>
</feature>
<sequence length="375" mass="40425">MKHRHPQYKFGHGFTIIELMISIVIASILMLGVMQVFYANKHASAVGSGLARVQENIRFALKDISYAGRLAGYTGCSDNLTNHLDPDDDGYDEELFNFENATGGWEFSDGGAPSTTSPDQSYTLTTVTPAADGTKWDNINDEGLPDSLVDKVVPGSDVLVLKWADENTDIEIKNMTTNGAITVGDNDIEQGTILMVSDCSGADAFQSFPSKSGKALTRASGGSGKSPGNKNPGKNNWSKAYSDGAEILFFVSRAYFIGQGVSGEPALYRISYTQGSTDAVIEELAEGIENMQVLFGYDVDGDGYADRFVTAQDLPDHAGVVALKLAFLARSAEEIRENPASRDYTLLGTTITSPSDGRLRYAFSTTIKLRNKGIK</sequence>
<gene>
    <name evidence="3" type="ORF">EDC23_2725</name>
</gene>
<feature type="compositionally biased region" description="Low complexity" evidence="1">
    <location>
        <begin position="226"/>
        <end position="237"/>
    </location>
</feature>
<keyword evidence="2" id="KW-0472">Membrane</keyword>
<dbReference type="GO" id="GO:0043683">
    <property type="term" value="P:type IV pilus assembly"/>
    <property type="evidence" value="ECO:0007669"/>
    <property type="project" value="InterPro"/>
</dbReference>
<proteinExistence type="predicted"/>
<evidence type="ECO:0000256" key="1">
    <source>
        <dbReference type="SAM" id="MobiDB-lite"/>
    </source>
</evidence>
<dbReference type="Proteomes" id="UP000294914">
    <property type="component" value="Unassembled WGS sequence"/>
</dbReference>
<dbReference type="InterPro" id="IPR045584">
    <property type="entry name" value="Pilin-like"/>
</dbReference>
<keyword evidence="4" id="KW-1185">Reference proteome</keyword>
<dbReference type="InterPro" id="IPR032092">
    <property type="entry name" value="PilW"/>
</dbReference>